<dbReference type="RefSeq" id="WP_088388355.1">
    <property type="nucleotide sequence ID" value="NZ_NIOF01000020.1"/>
</dbReference>
<proteinExistence type="predicted"/>
<name>A0A246ITQ2_9BURK</name>
<dbReference type="Proteomes" id="UP000197468">
    <property type="component" value="Unassembled WGS sequence"/>
</dbReference>
<sequence length="216" mass="22982">MKRSELYAKVWATPVLKIAAEVGITGTRIAAICRQHGIPTPPRGYWAKLSAGKQPPTVPLPSPEADYEIKVGAPQGRPKPSAWVAPGLLLRPAVEALVDPEPEAASDDDHLEPCVREARPKIQRVPARPAGPSLPPSAVQVDLELVRAAAAELQGMQAIRELLQAIAARAVHAPADDAQRILAWAAAVREKLEAHDPVAALLRLAAEQSQGQSRGP</sequence>
<dbReference type="EMBL" id="NIOF01000020">
    <property type="protein sequence ID" value="OWQ83603.1"/>
    <property type="molecule type" value="Genomic_DNA"/>
</dbReference>
<organism evidence="1 2">
    <name type="scientific">Roseateles aquatilis</name>
    <dbReference type="NCBI Taxonomy" id="431061"/>
    <lineage>
        <taxon>Bacteria</taxon>
        <taxon>Pseudomonadati</taxon>
        <taxon>Pseudomonadota</taxon>
        <taxon>Betaproteobacteria</taxon>
        <taxon>Burkholderiales</taxon>
        <taxon>Sphaerotilaceae</taxon>
        <taxon>Roseateles</taxon>
    </lineage>
</organism>
<dbReference type="OrthoDB" id="9777694at2"/>
<dbReference type="AlphaFoldDB" id="A0A246ITQ2"/>
<evidence type="ECO:0000313" key="2">
    <source>
        <dbReference type="Proteomes" id="UP000197468"/>
    </source>
</evidence>
<comment type="caution">
    <text evidence="1">The sequence shown here is derived from an EMBL/GenBank/DDBJ whole genome shotgun (WGS) entry which is preliminary data.</text>
</comment>
<protein>
    <submittedName>
        <fullName evidence="1">Uncharacterized protein</fullName>
    </submittedName>
</protein>
<gene>
    <name evidence="1" type="ORF">CDN99_26090</name>
</gene>
<accession>A0A246ITQ2</accession>
<keyword evidence="2" id="KW-1185">Reference proteome</keyword>
<evidence type="ECO:0000313" key="1">
    <source>
        <dbReference type="EMBL" id="OWQ83603.1"/>
    </source>
</evidence>
<reference evidence="1 2" key="1">
    <citation type="journal article" date="2008" name="Int. J. Syst. Evol. Microbiol.">
        <title>Description of Roseateles aquatilis sp. nov. and Roseateles terrae sp. nov., in the class Betaproteobacteria, and emended description of the genus Roseateles.</title>
        <authorList>
            <person name="Gomila M."/>
            <person name="Bowien B."/>
            <person name="Falsen E."/>
            <person name="Moore E.R."/>
            <person name="Lalucat J."/>
        </authorList>
    </citation>
    <scope>NUCLEOTIDE SEQUENCE [LARGE SCALE GENOMIC DNA]</scope>
    <source>
        <strain evidence="1 2">CCUG 48205</strain>
    </source>
</reference>